<accession>A0ABR6ZGK4</accession>
<organism evidence="1 2">
    <name type="scientific">Undibacterium umbellatum</name>
    <dbReference type="NCBI Taxonomy" id="2762300"/>
    <lineage>
        <taxon>Bacteria</taxon>
        <taxon>Pseudomonadati</taxon>
        <taxon>Pseudomonadota</taxon>
        <taxon>Betaproteobacteria</taxon>
        <taxon>Burkholderiales</taxon>
        <taxon>Oxalobacteraceae</taxon>
        <taxon>Undibacterium</taxon>
    </lineage>
</organism>
<evidence type="ECO:0000313" key="2">
    <source>
        <dbReference type="Proteomes" id="UP000646911"/>
    </source>
</evidence>
<protein>
    <submittedName>
        <fullName evidence="1">Uncharacterized protein</fullName>
    </submittedName>
</protein>
<dbReference type="EMBL" id="JACOFX010000020">
    <property type="protein sequence ID" value="MBC3910864.1"/>
    <property type="molecule type" value="Genomic_DNA"/>
</dbReference>
<dbReference type="Proteomes" id="UP000646911">
    <property type="component" value="Unassembled WGS sequence"/>
</dbReference>
<reference evidence="1 2" key="1">
    <citation type="submission" date="2020-08" db="EMBL/GenBank/DDBJ databases">
        <title>Novel species isolated from subtropical streams in China.</title>
        <authorList>
            <person name="Lu H."/>
        </authorList>
    </citation>
    <scope>NUCLEOTIDE SEQUENCE [LARGE SCALE GENOMIC DNA]</scope>
    <source>
        <strain evidence="1 2">NL8W</strain>
    </source>
</reference>
<name>A0ABR6ZGK4_9BURK</name>
<comment type="caution">
    <text evidence="1">The sequence shown here is derived from an EMBL/GenBank/DDBJ whole genome shotgun (WGS) entry which is preliminary data.</text>
</comment>
<dbReference type="RefSeq" id="WP_186956433.1">
    <property type="nucleotide sequence ID" value="NZ_JACOFX010000020.1"/>
</dbReference>
<evidence type="ECO:0000313" key="1">
    <source>
        <dbReference type="EMBL" id="MBC3910864.1"/>
    </source>
</evidence>
<proteinExistence type="predicted"/>
<sequence length="79" mass="8425">MFVLVLRLLPVCDCKRITLHIVLTILNAKQQTGKSFQALTGIMGMCAGKVVLADALPMIPGRANTDQPGAGQAARHPEN</sequence>
<gene>
    <name evidence="1" type="ORF">H8L47_25150</name>
</gene>
<keyword evidence="2" id="KW-1185">Reference proteome</keyword>